<dbReference type="Gene3D" id="3.40.190.290">
    <property type="match status" value="1"/>
</dbReference>
<dbReference type="PATRIC" id="fig|999552.6.peg.4497"/>
<dbReference type="SUPFAM" id="SSF53850">
    <property type="entry name" value="Periplasmic binding protein-like II"/>
    <property type="match status" value="1"/>
</dbReference>
<keyword evidence="7" id="KW-1185">Reference proteome</keyword>
<dbReference type="EMBL" id="CP006775">
    <property type="protein sequence ID" value="AHD03653.1"/>
    <property type="molecule type" value="Genomic_DNA"/>
</dbReference>
<dbReference type="GO" id="GO:0000976">
    <property type="term" value="F:transcription cis-regulatory region binding"/>
    <property type="evidence" value="ECO:0007669"/>
    <property type="project" value="TreeGrafter"/>
</dbReference>
<name>V9W0H8_9RHOB</name>
<reference evidence="6 7" key="1">
    <citation type="submission" date="2013-09" db="EMBL/GenBank/DDBJ databases">
        <authorList>
            <consortium name="DOE Joint Genome Institute"/>
            <person name="Klenk H.-P."/>
            <person name="Huntemann M."/>
            <person name="Han J."/>
            <person name="Chen A."/>
            <person name="Kyrpides N."/>
            <person name="Mavromatis K."/>
            <person name="Markowitz V."/>
            <person name="Palaniappan K."/>
            <person name="Ivanova N."/>
            <person name="Schaumberg A."/>
            <person name="Pati A."/>
            <person name="Liolios K."/>
            <person name="Nordberg H.P."/>
            <person name="Cantor M.N."/>
            <person name="Hua S.X."/>
            <person name="Woyke T."/>
        </authorList>
    </citation>
    <scope>NUCLEOTIDE SEQUENCE [LARGE SCALE GENOMIC DNA]</scope>
    <source>
        <strain evidence="6 7">DSM 14336</strain>
        <plasmid evidence="7">2</plasmid>
    </source>
</reference>
<keyword evidence="2" id="KW-0805">Transcription regulation</keyword>
<dbReference type="OrthoDB" id="9803735at2"/>
<dbReference type="AlphaFoldDB" id="V9W0H8"/>
<organism evidence="6 7">
    <name type="scientific">Leisingera methylohalidivorans DSM 14336</name>
    <dbReference type="NCBI Taxonomy" id="999552"/>
    <lineage>
        <taxon>Bacteria</taxon>
        <taxon>Pseudomonadati</taxon>
        <taxon>Pseudomonadota</taxon>
        <taxon>Alphaproteobacteria</taxon>
        <taxon>Rhodobacterales</taxon>
        <taxon>Roseobacteraceae</taxon>
        <taxon>Leisingera</taxon>
    </lineage>
</organism>
<dbReference type="PRINTS" id="PR00039">
    <property type="entry name" value="HTHLYSR"/>
</dbReference>
<dbReference type="GO" id="GO:0003700">
    <property type="term" value="F:DNA-binding transcription factor activity"/>
    <property type="evidence" value="ECO:0007669"/>
    <property type="project" value="InterPro"/>
</dbReference>
<dbReference type="Gene3D" id="1.10.10.10">
    <property type="entry name" value="Winged helix-like DNA-binding domain superfamily/Winged helix DNA-binding domain"/>
    <property type="match status" value="1"/>
</dbReference>
<accession>V9W0H8</accession>
<evidence type="ECO:0000313" key="6">
    <source>
        <dbReference type="EMBL" id="AHD03653.1"/>
    </source>
</evidence>
<evidence type="ECO:0000256" key="1">
    <source>
        <dbReference type="ARBA" id="ARBA00009437"/>
    </source>
</evidence>
<dbReference type="InterPro" id="IPR005119">
    <property type="entry name" value="LysR_subst-bd"/>
</dbReference>
<gene>
    <name evidence="6" type="ORF">METH_22755</name>
</gene>
<geneLocation type="plasmid" evidence="7">
    <name>2</name>
</geneLocation>
<dbReference type="PANTHER" id="PTHR30126">
    <property type="entry name" value="HTH-TYPE TRANSCRIPTIONAL REGULATOR"/>
    <property type="match status" value="1"/>
</dbReference>
<sequence>MNYSQIRAFHYVAVTGGFSRAAERLALTQPAVSEQVRKLESDHDVLLFNRERKQITLTPLAEQLLLTTKQLFEVEERIDDLLSERRAALKGHLRIMVDSAFHLTDRLVRFRSRYPEVSISVLTGNSEDVVESLRNYDAEIGVVGSQDPGSDMYVESLGSSAIVAVAAKAFLSRRIDRIHLADLKKYPLILREKGSKTRQKLEKEALRNGVTLVPAVVAEGREAMLEIVASGLGIGFVSDAEFGSDPRLIKIALDGSDLSMSETLIHLKQRKNLRIIRTFMNC</sequence>
<dbReference type="HOGENOM" id="CLU_039613_6_1_5"/>
<dbReference type="CDD" id="cd05466">
    <property type="entry name" value="PBP2_LTTR_substrate"/>
    <property type="match status" value="1"/>
</dbReference>
<evidence type="ECO:0000256" key="3">
    <source>
        <dbReference type="ARBA" id="ARBA00023125"/>
    </source>
</evidence>
<proteinExistence type="inferred from homology"/>
<evidence type="ECO:0000256" key="2">
    <source>
        <dbReference type="ARBA" id="ARBA00023015"/>
    </source>
</evidence>
<dbReference type="SUPFAM" id="SSF46785">
    <property type="entry name" value="Winged helix' DNA-binding domain"/>
    <property type="match status" value="1"/>
</dbReference>
<dbReference type="InterPro" id="IPR000847">
    <property type="entry name" value="LysR_HTH_N"/>
</dbReference>
<dbReference type="Pfam" id="PF00126">
    <property type="entry name" value="HTH_1"/>
    <property type="match status" value="1"/>
</dbReference>
<dbReference type="InterPro" id="IPR036390">
    <property type="entry name" value="WH_DNA-bd_sf"/>
</dbReference>
<comment type="similarity">
    <text evidence="1">Belongs to the LysR transcriptional regulatory family.</text>
</comment>
<dbReference type="Proteomes" id="UP000018780">
    <property type="component" value="Plasmid unnamed2"/>
</dbReference>
<protein>
    <submittedName>
        <fullName evidence="6">LysR family transcriptional regulator</fullName>
    </submittedName>
</protein>
<evidence type="ECO:0000256" key="4">
    <source>
        <dbReference type="ARBA" id="ARBA00023163"/>
    </source>
</evidence>
<keyword evidence="3" id="KW-0238">DNA-binding</keyword>
<dbReference type="KEGG" id="lmd:METH_22755"/>
<evidence type="ECO:0000259" key="5">
    <source>
        <dbReference type="PROSITE" id="PS50931"/>
    </source>
</evidence>
<dbReference type="PANTHER" id="PTHR30126:SF94">
    <property type="entry name" value="LYSR FAMILY TRANSCRIPTIONAL REGULATOR"/>
    <property type="match status" value="1"/>
</dbReference>
<dbReference type="RefSeq" id="WP_024092450.1">
    <property type="nucleotide sequence ID" value="NC_023136.1"/>
</dbReference>
<keyword evidence="4" id="KW-0804">Transcription</keyword>
<dbReference type="PROSITE" id="PS50931">
    <property type="entry name" value="HTH_LYSR"/>
    <property type="match status" value="1"/>
</dbReference>
<feature type="domain" description="HTH lysR-type" evidence="5">
    <location>
        <begin position="1"/>
        <end position="58"/>
    </location>
</feature>
<keyword evidence="6" id="KW-0614">Plasmid</keyword>
<dbReference type="Pfam" id="PF03466">
    <property type="entry name" value="LysR_substrate"/>
    <property type="match status" value="1"/>
</dbReference>
<evidence type="ECO:0000313" key="7">
    <source>
        <dbReference type="Proteomes" id="UP000018780"/>
    </source>
</evidence>
<dbReference type="InterPro" id="IPR036388">
    <property type="entry name" value="WH-like_DNA-bd_sf"/>
</dbReference>